<dbReference type="AlphaFoldDB" id="A0AA35Y8Q0"/>
<dbReference type="Proteomes" id="UP001177003">
    <property type="component" value="Chromosome 0"/>
</dbReference>
<organism evidence="2 3">
    <name type="scientific">Lactuca saligna</name>
    <name type="common">Willowleaf lettuce</name>
    <dbReference type="NCBI Taxonomy" id="75948"/>
    <lineage>
        <taxon>Eukaryota</taxon>
        <taxon>Viridiplantae</taxon>
        <taxon>Streptophyta</taxon>
        <taxon>Embryophyta</taxon>
        <taxon>Tracheophyta</taxon>
        <taxon>Spermatophyta</taxon>
        <taxon>Magnoliopsida</taxon>
        <taxon>eudicotyledons</taxon>
        <taxon>Gunneridae</taxon>
        <taxon>Pentapetalae</taxon>
        <taxon>asterids</taxon>
        <taxon>campanulids</taxon>
        <taxon>Asterales</taxon>
        <taxon>Asteraceae</taxon>
        <taxon>Cichorioideae</taxon>
        <taxon>Cichorieae</taxon>
        <taxon>Lactucinae</taxon>
        <taxon>Lactuca</taxon>
    </lineage>
</organism>
<reference evidence="2" key="1">
    <citation type="submission" date="2023-04" db="EMBL/GenBank/DDBJ databases">
        <authorList>
            <person name="Vijverberg K."/>
            <person name="Xiong W."/>
            <person name="Schranz E."/>
        </authorList>
    </citation>
    <scope>NUCLEOTIDE SEQUENCE</scope>
</reference>
<dbReference type="EMBL" id="OX465086">
    <property type="protein sequence ID" value="CAI9264932.1"/>
    <property type="molecule type" value="Genomic_DNA"/>
</dbReference>
<name>A0AA35Y8Q0_LACSI</name>
<feature type="region of interest" description="Disordered" evidence="1">
    <location>
        <begin position="1"/>
        <end position="41"/>
    </location>
</feature>
<accession>A0AA35Y8Q0</accession>
<protein>
    <submittedName>
        <fullName evidence="2">Uncharacterized protein</fullName>
    </submittedName>
</protein>
<evidence type="ECO:0000256" key="1">
    <source>
        <dbReference type="SAM" id="MobiDB-lite"/>
    </source>
</evidence>
<sequence length="117" mass="13269">MGILLPRKEKKSRLSKKNEASTSEKPVTETKSKKSTKKYPSEVQVLVSKHKGKSQTPNVVRKPHVTHQGVIIREIPAPISPSSKKRRAEDMAKHISQKKKQTRKLVMTTESTENEDE</sequence>
<keyword evidence="3" id="KW-1185">Reference proteome</keyword>
<evidence type="ECO:0000313" key="2">
    <source>
        <dbReference type="EMBL" id="CAI9264932.1"/>
    </source>
</evidence>
<evidence type="ECO:0000313" key="3">
    <source>
        <dbReference type="Proteomes" id="UP001177003"/>
    </source>
</evidence>
<proteinExistence type="predicted"/>
<feature type="region of interest" description="Disordered" evidence="1">
    <location>
        <begin position="77"/>
        <end position="117"/>
    </location>
</feature>
<gene>
    <name evidence="2" type="ORF">LSALG_LOCUS5564</name>
</gene>